<protein>
    <submittedName>
        <fullName evidence="1">ATP-binding protein</fullName>
    </submittedName>
</protein>
<dbReference type="GO" id="GO:0006261">
    <property type="term" value="P:DNA-templated DNA replication"/>
    <property type="evidence" value="ECO:0007669"/>
    <property type="project" value="TreeGrafter"/>
</dbReference>
<reference evidence="2" key="1">
    <citation type="submission" date="2016-04" db="EMBL/GenBank/DDBJ databases">
        <title>Complete Genome Sequences of Twelve Strains of a Stable Defined Moderately Diverse Mouse Microbiota 2 (sDMDMm2).</title>
        <authorList>
            <person name="Uchimura Y."/>
            <person name="Wyss M."/>
            <person name="Brugiroux S."/>
            <person name="Limenitakis J.P."/>
            <person name="Stecher B."/>
            <person name="McCoy K.D."/>
            <person name="Macpherson A.J."/>
        </authorList>
    </citation>
    <scope>NUCLEOTIDE SEQUENCE [LARGE SCALE GENOMIC DNA]</scope>
    <source>
        <strain evidence="2">YL27</strain>
    </source>
</reference>
<dbReference type="EMBL" id="CP015402">
    <property type="protein sequence ID" value="ANU63521.1"/>
    <property type="molecule type" value="Genomic_DNA"/>
</dbReference>
<organism evidence="1 2">
    <name type="scientific">Muribaculum intestinale</name>
    <dbReference type="NCBI Taxonomy" id="1796646"/>
    <lineage>
        <taxon>Bacteria</taxon>
        <taxon>Pseudomonadati</taxon>
        <taxon>Bacteroidota</taxon>
        <taxon>Bacteroidia</taxon>
        <taxon>Bacteroidales</taxon>
        <taxon>Muribaculaceae</taxon>
        <taxon>Muribaculum</taxon>
    </lineage>
</organism>
<dbReference type="Pfam" id="PF13177">
    <property type="entry name" value="DNA_pol3_delta2"/>
    <property type="match status" value="1"/>
</dbReference>
<keyword evidence="2" id="KW-1185">Reference proteome</keyword>
<dbReference type="OrthoDB" id="9811073at2"/>
<keyword evidence="1" id="KW-0067">ATP-binding</keyword>
<dbReference type="STRING" id="1796646.A4V02_07135"/>
<dbReference type="RefSeq" id="WP_068960834.1">
    <property type="nucleotide sequence ID" value="NZ_CAJTAP010000018.1"/>
</dbReference>
<evidence type="ECO:0000313" key="1">
    <source>
        <dbReference type="EMBL" id="ANU63521.1"/>
    </source>
</evidence>
<dbReference type="Gene3D" id="3.40.50.300">
    <property type="entry name" value="P-loop containing nucleotide triphosphate hydrolases"/>
    <property type="match status" value="1"/>
</dbReference>
<accession>A0A1Z2XIY4</accession>
<dbReference type="PANTHER" id="PTHR11669:SF8">
    <property type="entry name" value="DNA POLYMERASE III SUBUNIT DELTA"/>
    <property type="match status" value="1"/>
</dbReference>
<gene>
    <name evidence="1" type="ORF">A4V02_07135</name>
</gene>
<dbReference type="InterPro" id="IPR050238">
    <property type="entry name" value="DNA_Rep/Repair_Clamp_Loader"/>
</dbReference>
<dbReference type="PANTHER" id="PTHR11669">
    <property type="entry name" value="REPLICATION FACTOR C / DNA POLYMERASE III GAMMA-TAU SUBUNIT"/>
    <property type="match status" value="1"/>
</dbReference>
<name>A0A1B1S9N7_9BACT</name>
<dbReference type="GeneID" id="65536628"/>
<dbReference type="AlphaFoldDB" id="A0A1B1S9N7"/>
<dbReference type="GO" id="GO:0005524">
    <property type="term" value="F:ATP binding"/>
    <property type="evidence" value="ECO:0007669"/>
    <property type="project" value="UniProtKB-KW"/>
</dbReference>
<accession>A0A1B1S9N7</accession>
<proteinExistence type="predicted"/>
<evidence type="ECO:0000313" key="2">
    <source>
        <dbReference type="Proteomes" id="UP000186351"/>
    </source>
</evidence>
<sequence>MKFSDIPGHQSVKERLRSMADNDRIPHALLIEGPSGTGKMMLARAMAQYIHCENRNGGDSCGECPACIQHRSINHIDTIYSFPIVKGGHENPVSDDYMDQWRRMSEDSPYMDFLHWLSLIQAGNSQPQIFVSEADSLIHKLSFTAHKAKYKIVIMWLPERLKTEAANKMLKLIEEPFHDTLFILVSNDAKKILPTIYSRTQRIIVHRLPDEIVANRLVETKGLSMADAMAIAHNADGSMLAAETALSFSKEEKQFLELFMALMRKAYQNQMADLKEWTVTISAFGRETIIRFLNYCLRLVRENFIMNLNVPQLNYLNSAEAAFSSKFSRFINERNVERISQEFDSAITDIAGNANPKLVLFDLAVRMCIYLKA</sequence>
<dbReference type="KEGG" id="pary:A4V02_07135"/>
<dbReference type="Proteomes" id="UP000186351">
    <property type="component" value="Chromosome"/>
</dbReference>
<dbReference type="SUPFAM" id="SSF52540">
    <property type="entry name" value="P-loop containing nucleoside triphosphate hydrolases"/>
    <property type="match status" value="1"/>
</dbReference>
<dbReference type="InterPro" id="IPR027417">
    <property type="entry name" value="P-loop_NTPase"/>
</dbReference>
<keyword evidence="1" id="KW-0547">Nucleotide-binding</keyword>